<dbReference type="AntiFam" id="ANF00267">
    <property type="entry name" value="DNA repeat translations related to WP_015765070.1"/>
</dbReference>
<organism evidence="2 3">
    <name type="scientific">Lacticaseibacillus zeae</name>
    <name type="common">Lactobacillus zeae</name>
    <dbReference type="NCBI Taxonomy" id="57037"/>
    <lineage>
        <taxon>Bacteria</taxon>
        <taxon>Bacillati</taxon>
        <taxon>Bacillota</taxon>
        <taxon>Bacilli</taxon>
        <taxon>Lactobacillales</taxon>
        <taxon>Lactobacillaceae</taxon>
        <taxon>Lacticaseibacillus</taxon>
    </lineage>
</organism>
<reference evidence="2 3" key="1">
    <citation type="submission" date="2019-05" db="EMBL/GenBank/DDBJ databases">
        <title>Genome-based reclassification of Lactobacillus casei as Lactobacillus casei subsp. casei. subsp.nov., description of Lactobacillus casei subsp. zeae subsp. nov., and emended description of Lactobacillus casei.</title>
        <authorList>
            <person name="Huang C.-H."/>
        </authorList>
    </citation>
    <scope>NUCLEOTIDE SEQUENCE [LARGE SCALE GENOMIC DNA]</scope>
    <source>
        <strain evidence="2 3">CRBIP24.58</strain>
    </source>
</reference>
<name>A0A5R8LP25_LACZE</name>
<dbReference type="AlphaFoldDB" id="A0A5R8LP25"/>
<dbReference type="Proteomes" id="UP000307781">
    <property type="component" value="Unassembled WGS sequence"/>
</dbReference>
<evidence type="ECO:0000256" key="1">
    <source>
        <dbReference type="SAM" id="MobiDB-lite"/>
    </source>
</evidence>
<gene>
    <name evidence="2" type="ORF">FEI14_13120</name>
</gene>
<sequence>MIAGGEGKASFLLLNAPAHAQLSITRSPAQKPAHKDLEPKWPKTSHLGSRPLMLRLLTAPVRAQQFHHHSTKNQAAE</sequence>
<feature type="region of interest" description="Disordered" evidence="1">
    <location>
        <begin position="25"/>
        <end position="46"/>
    </location>
</feature>
<comment type="caution">
    <text evidence="2">The sequence shown here is derived from an EMBL/GenBank/DDBJ whole genome shotgun (WGS) entry which is preliminary data.</text>
</comment>
<protein>
    <submittedName>
        <fullName evidence="2">Uncharacterized protein</fullName>
    </submittedName>
</protein>
<dbReference type="NCBIfam" id="NF040509">
    <property type="entry name" value="Lacto_palin_RPT"/>
    <property type="match status" value="1"/>
</dbReference>
<dbReference type="AntiFam" id="ANF00266">
    <property type="entry name" value="DNA repeat translations related to WP_020751851.1"/>
</dbReference>
<proteinExistence type="predicted"/>
<dbReference type="EMBL" id="VBWN01000013">
    <property type="protein sequence ID" value="TLF38955.1"/>
    <property type="molecule type" value="Genomic_DNA"/>
</dbReference>
<evidence type="ECO:0000313" key="3">
    <source>
        <dbReference type="Proteomes" id="UP000307781"/>
    </source>
</evidence>
<accession>A0A5R8LP25</accession>
<evidence type="ECO:0000313" key="2">
    <source>
        <dbReference type="EMBL" id="TLF38955.1"/>
    </source>
</evidence>
<dbReference type="NCBIfam" id="NF040517">
    <property type="entry name" value="Lacto_Palin_RP2"/>
    <property type="match status" value="1"/>
</dbReference>